<dbReference type="EMBL" id="LAZR01040435">
    <property type="protein sequence ID" value="KKL14495.1"/>
    <property type="molecule type" value="Genomic_DNA"/>
</dbReference>
<gene>
    <name evidence="2" type="ORF">LCGC14_2515090</name>
</gene>
<feature type="compositionally biased region" description="Gly residues" evidence="1">
    <location>
        <begin position="137"/>
        <end position="147"/>
    </location>
</feature>
<sequence length="343" mass="37364">YFSFGSGAPGVARQVVQQGGKLYVVAAARVFKLPFDLGSAPTVIASLADSPFGASDFMNSISNYVVDGVDTLNLGTFSATTPVYTRPTDLSSDWVLHPSVSDMVADLGDELSVALQGIVGATIIVETPAPPKFDEPPGGGGPLGEPGVGEPAIGPARVPRRGLRGKRGRRGFKAGPPGTRGKLPPVQGEQIDKRIPDEYEQPLVRKWLTFGWLMVPTLEGQKTITLRDWGPIEGVQWKHGELFYAYDIPPSEGGRRLALLRVMQEPFVEFTARLRMADYHKLGFSYAMANQLTAPSGRTALQVWEDLHNNPKSLWLLRFVVERVFEQGRKERGTVQVAEGPPE</sequence>
<accession>A0A0F9AYI6</accession>
<protein>
    <submittedName>
        <fullName evidence="2">Uncharacterized protein</fullName>
    </submittedName>
</protein>
<evidence type="ECO:0000313" key="2">
    <source>
        <dbReference type="EMBL" id="KKL14495.1"/>
    </source>
</evidence>
<feature type="non-terminal residue" evidence="2">
    <location>
        <position position="1"/>
    </location>
</feature>
<proteinExistence type="predicted"/>
<name>A0A0F9AYI6_9ZZZZ</name>
<feature type="compositionally biased region" description="Basic residues" evidence="1">
    <location>
        <begin position="158"/>
        <end position="172"/>
    </location>
</feature>
<dbReference type="AlphaFoldDB" id="A0A0F9AYI6"/>
<comment type="caution">
    <text evidence="2">The sequence shown here is derived from an EMBL/GenBank/DDBJ whole genome shotgun (WGS) entry which is preliminary data.</text>
</comment>
<organism evidence="2">
    <name type="scientific">marine sediment metagenome</name>
    <dbReference type="NCBI Taxonomy" id="412755"/>
    <lineage>
        <taxon>unclassified sequences</taxon>
        <taxon>metagenomes</taxon>
        <taxon>ecological metagenomes</taxon>
    </lineage>
</organism>
<feature type="region of interest" description="Disordered" evidence="1">
    <location>
        <begin position="128"/>
        <end position="187"/>
    </location>
</feature>
<evidence type="ECO:0000256" key="1">
    <source>
        <dbReference type="SAM" id="MobiDB-lite"/>
    </source>
</evidence>
<reference evidence="2" key="1">
    <citation type="journal article" date="2015" name="Nature">
        <title>Complex archaea that bridge the gap between prokaryotes and eukaryotes.</title>
        <authorList>
            <person name="Spang A."/>
            <person name="Saw J.H."/>
            <person name="Jorgensen S.L."/>
            <person name="Zaremba-Niedzwiedzka K."/>
            <person name="Martijn J."/>
            <person name="Lind A.E."/>
            <person name="van Eijk R."/>
            <person name="Schleper C."/>
            <person name="Guy L."/>
            <person name="Ettema T.J."/>
        </authorList>
    </citation>
    <scope>NUCLEOTIDE SEQUENCE</scope>
</reference>